<evidence type="ECO:0000313" key="1">
    <source>
        <dbReference type="EMBL" id="KAG8652478.1"/>
    </source>
</evidence>
<evidence type="ECO:0000313" key="2">
    <source>
        <dbReference type="Proteomes" id="UP000091857"/>
    </source>
</evidence>
<keyword evidence="2" id="KW-1185">Reference proteome</keyword>
<gene>
    <name evidence="1" type="ORF">MANES_06G094851v8</name>
</gene>
<reference evidence="2" key="1">
    <citation type="journal article" date="2016" name="Nat. Biotechnol.">
        <title>Sequencing wild and cultivated cassava and related species reveals extensive interspecific hybridization and genetic diversity.</title>
        <authorList>
            <person name="Bredeson J.V."/>
            <person name="Lyons J.B."/>
            <person name="Prochnik S.E."/>
            <person name="Wu G.A."/>
            <person name="Ha C.M."/>
            <person name="Edsinger-Gonzales E."/>
            <person name="Grimwood J."/>
            <person name="Schmutz J."/>
            <person name="Rabbi I.Y."/>
            <person name="Egesi C."/>
            <person name="Nauluvula P."/>
            <person name="Lebot V."/>
            <person name="Ndunguru J."/>
            <person name="Mkamilo G."/>
            <person name="Bart R.S."/>
            <person name="Setter T.L."/>
            <person name="Gleadow R.M."/>
            <person name="Kulakow P."/>
            <person name="Ferguson M.E."/>
            <person name="Rounsley S."/>
            <person name="Rokhsar D.S."/>
        </authorList>
    </citation>
    <scope>NUCLEOTIDE SEQUENCE [LARGE SCALE GENOMIC DNA]</scope>
    <source>
        <strain evidence="2">cv. AM560-2</strain>
    </source>
</reference>
<proteinExistence type="predicted"/>
<dbReference type="Proteomes" id="UP000091857">
    <property type="component" value="Chromosome 6"/>
</dbReference>
<comment type="caution">
    <text evidence="1">The sequence shown here is derived from an EMBL/GenBank/DDBJ whole genome shotgun (WGS) entry which is preliminary data.</text>
</comment>
<name>A0ACB7HL03_MANES</name>
<dbReference type="EMBL" id="CM004392">
    <property type="protein sequence ID" value="KAG8652478.1"/>
    <property type="molecule type" value="Genomic_DNA"/>
</dbReference>
<accession>A0ACB7HL03</accession>
<sequence>MFLIPKTLCHDLQQIMNMFWWGKGINHERGIHWMSWDRMSQPKFVGGLGFKKLREFNVAMVGKQAWNIVTNPSSLVARLIKARYFPDANFITARLGSNPSYFWRSIWEAQSVIKAGMCWKVGNGQQIRVWEDPWIPNLPSSWVQTSQPVNSQVNFVHDLMINGFWNLPLLRSIFSMEEQQAILSIPLPRFAASDRLIWKLEPKGQYSVKSVYKFLTNIGDGVVGVLQLVRKEDQAMVVMICWALWQARNDVVWSSKWSSPAAVVYRARTILYDWCNARHVDDSSSDAVPAPPPLHFWVPQLQGFLKANVDAAVFPDGFIGVGGVLRSYDGSFVGACQHRLLGYFSPKTAELIAIREVLSWIKRLGYDQIVLESDALTVVKALLSSSTSDFSSFGSLVDDCKSLIAEMNSVSVSFVPRSANSVAHLIARAASTISDRIEWLSTPPQLIVHALMLDFQI</sequence>
<protein>
    <submittedName>
        <fullName evidence="1">Uncharacterized protein</fullName>
    </submittedName>
</protein>
<organism evidence="1 2">
    <name type="scientific">Manihot esculenta</name>
    <name type="common">Cassava</name>
    <name type="synonym">Jatropha manihot</name>
    <dbReference type="NCBI Taxonomy" id="3983"/>
    <lineage>
        <taxon>Eukaryota</taxon>
        <taxon>Viridiplantae</taxon>
        <taxon>Streptophyta</taxon>
        <taxon>Embryophyta</taxon>
        <taxon>Tracheophyta</taxon>
        <taxon>Spermatophyta</taxon>
        <taxon>Magnoliopsida</taxon>
        <taxon>eudicotyledons</taxon>
        <taxon>Gunneridae</taxon>
        <taxon>Pentapetalae</taxon>
        <taxon>rosids</taxon>
        <taxon>fabids</taxon>
        <taxon>Malpighiales</taxon>
        <taxon>Euphorbiaceae</taxon>
        <taxon>Crotonoideae</taxon>
        <taxon>Manihoteae</taxon>
        <taxon>Manihot</taxon>
    </lineage>
</organism>